<keyword evidence="15" id="KW-1185">Reference proteome</keyword>
<dbReference type="InterPro" id="IPR052390">
    <property type="entry name" value="tRNA_nt/polyA_polymerase"/>
</dbReference>
<dbReference type="Gene3D" id="3.10.580.10">
    <property type="entry name" value="CBS-domain"/>
    <property type="match status" value="1"/>
</dbReference>
<feature type="domain" description="CBS" evidence="13">
    <location>
        <begin position="317"/>
        <end position="372"/>
    </location>
</feature>
<dbReference type="AlphaFoldDB" id="A0A062XKK6"/>
<dbReference type="InterPro" id="IPR032828">
    <property type="entry name" value="PolyA_RNA-bd"/>
</dbReference>
<keyword evidence="5" id="KW-0819">tRNA processing</keyword>
<dbReference type="PANTHER" id="PTHR47788:SF1">
    <property type="entry name" value="A-ADDING TRNA NUCLEOTIDYLTRANSFERASE"/>
    <property type="match status" value="1"/>
</dbReference>
<name>A0A062XKK6_9BACT</name>
<dbReference type="Pfam" id="PF01743">
    <property type="entry name" value="PolyA_pol"/>
    <property type="match status" value="1"/>
</dbReference>
<dbReference type="SUPFAM" id="SSF81301">
    <property type="entry name" value="Nucleotidyltransferase"/>
    <property type="match status" value="1"/>
</dbReference>
<evidence type="ECO:0000256" key="3">
    <source>
        <dbReference type="ARBA" id="ARBA00022555"/>
    </source>
</evidence>
<dbReference type="GO" id="GO:0000049">
    <property type="term" value="F:tRNA binding"/>
    <property type="evidence" value="ECO:0007669"/>
    <property type="project" value="UniProtKB-KW"/>
</dbReference>
<evidence type="ECO:0000256" key="9">
    <source>
        <dbReference type="ARBA" id="ARBA00022842"/>
    </source>
</evidence>
<comment type="similarity">
    <text evidence="2 12">Belongs to the tRNA nucleotidyltransferase/poly(A) polymerase family.</text>
</comment>
<evidence type="ECO:0000256" key="10">
    <source>
        <dbReference type="ARBA" id="ARBA00022884"/>
    </source>
</evidence>
<dbReference type="Gene3D" id="1.10.3090.10">
    <property type="entry name" value="cca-adding enzyme, domain 2"/>
    <property type="match status" value="1"/>
</dbReference>
<proteinExistence type="inferred from homology"/>
<dbReference type="Gene3D" id="3.30.460.10">
    <property type="entry name" value="Beta Polymerase, domain 2"/>
    <property type="match status" value="1"/>
</dbReference>
<dbReference type="Pfam" id="PF01368">
    <property type="entry name" value="DHH"/>
    <property type="match status" value="1"/>
</dbReference>
<dbReference type="InterPro" id="IPR000644">
    <property type="entry name" value="CBS_dom"/>
</dbReference>
<evidence type="ECO:0000259" key="13">
    <source>
        <dbReference type="PROSITE" id="PS51371"/>
    </source>
</evidence>
<dbReference type="GO" id="GO:0016779">
    <property type="term" value="F:nucleotidyltransferase activity"/>
    <property type="evidence" value="ECO:0007669"/>
    <property type="project" value="UniProtKB-KW"/>
</dbReference>
<evidence type="ECO:0000256" key="1">
    <source>
        <dbReference type="ARBA" id="ARBA00001946"/>
    </source>
</evidence>
<dbReference type="GO" id="GO:0008033">
    <property type="term" value="P:tRNA processing"/>
    <property type="evidence" value="ECO:0007669"/>
    <property type="project" value="UniProtKB-KW"/>
</dbReference>
<keyword evidence="8" id="KW-0547">Nucleotide-binding</keyword>
<evidence type="ECO:0000256" key="5">
    <source>
        <dbReference type="ARBA" id="ARBA00022694"/>
    </source>
</evidence>
<evidence type="ECO:0000256" key="7">
    <source>
        <dbReference type="ARBA" id="ARBA00022723"/>
    </source>
</evidence>
<dbReference type="Gene3D" id="3.90.1640.10">
    <property type="entry name" value="inorganic pyrophosphatase (n-terminal core)"/>
    <property type="match status" value="1"/>
</dbReference>
<dbReference type="Pfam" id="PF00571">
    <property type="entry name" value="CBS"/>
    <property type="match status" value="2"/>
</dbReference>
<reference evidence="14 15" key="1">
    <citation type="submission" date="2014-04" db="EMBL/GenBank/DDBJ databases">
        <title>The Genome Sequence of Thermoanaerobaculum aquaticum MP-01, The First Cultivated Group 23 Acidobacterium.</title>
        <authorList>
            <person name="Stamps B.W."/>
            <person name="Losey N.A."/>
            <person name="Lawson P.A."/>
            <person name="Stevenson B.S."/>
        </authorList>
    </citation>
    <scope>NUCLEOTIDE SEQUENCE [LARGE SCALE GENOMIC DNA]</scope>
    <source>
        <strain evidence="14 15">MP-01</strain>
    </source>
</reference>
<comment type="cofactor">
    <cofactor evidence="1">
        <name>Mg(2+)</name>
        <dbReference type="ChEBI" id="CHEBI:18420"/>
    </cofactor>
</comment>
<dbReference type="RefSeq" id="WP_053335244.1">
    <property type="nucleotide sequence ID" value="NZ_JMFG01000035.1"/>
</dbReference>
<evidence type="ECO:0000256" key="11">
    <source>
        <dbReference type="PROSITE-ProRule" id="PRU00703"/>
    </source>
</evidence>
<dbReference type="GO" id="GO:0046872">
    <property type="term" value="F:metal ion binding"/>
    <property type="evidence" value="ECO:0007669"/>
    <property type="project" value="UniProtKB-KW"/>
</dbReference>
<gene>
    <name evidence="14" type="ORF">EG19_08175</name>
</gene>
<dbReference type="EMBL" id="JMFG01000035">
    <property type="protein sequence ID" value="KDA53082.1"/>
    <property type="molecule type" value="Genomic_DNA"/>
</dbReference>
<dbReference type="InterPro" id="IPR003156">
    <property type="entry name" value="DHHA1_dom"/>
</dbReference>
<keyword evidence="9" id="KW-0460">Magnesium</keyword>
<dbReference type="InterPro" id="IPR043519">
    <property type="entry name" value="NT_sf"/>
</dbReference>
<keyword evidence="7" id="KW-0479">Metal-binding</keyword>
<dbReference type="CDD" id="cd05398">
    <property type="entry name" value="NT_ClassII-CCAase"/>
    <property type="match status" value="1"/>
</dbReference>
<dbReference type="InterPro" id="IPR046342">
    <property type="entry name" value="CBS_dom_sf"/>
</dbReference>
<dbReference type="STRING" id="1312852.EG19_08175"/>
<dbReference type="Proteomes" id="UP000027284">
    <property type="component" value="Unassembled WGS sequence"/>
</dbReference>
<evidence type="ECO:0000256" key="8">
    <source>
        <dbReference type="ARBA" id="ARBA00022741"/>
    </source>
</evidence>
<dbReference type="InterPro" id="IPR002646">
    <property type="entry name" value="PolA_pol_head_dom"/>
</dbReference>
<dbReference type="InterPro" id="IPR038763">
    <property type="entry name" value="DHH_sf"/>
</dbReference>
<sequence length="876" mass="95584">MRIVTTHLGADFDALGAMAGLLLLDPQAKIVFSGSQEAGVRRFLQQERPPLPELRLKELRRARIEAAWVADCSSLRRLGEVGELILRAGCPVTVVDHHPEPEDPIPSAQVLPLPPGGAGATCTVVGWELKQRGIQPDPLTASLLLLGIYEDTGGLTYADTRPADAQIVAWLLECGGRLEWVRAYVLRPLEPEQLELLNTLVAGAVEHNVAGVRVVVSVARPSERVEEAAYVVHRYAEIFALPVVLAVLEVPPQLVVIARSSHPRLHAGQLLAPLGGGGHATAAAARIKGRSAVEVAEELLAAVKRQLGGGLRASDVASPTVFAVEATASVNEAKERMVRLRINAMPVFSQGRPVGLVTRQILDNAQTHGLGERAVVTVMRPSVPVVSGETPLEELEHLFVEERERLVLVERPSGYGVITRMDLFRRLYERQTQQSLVVSHRLSGGRPVVLNVLPRLREQVGEAPLGLLQRVGEVASRMGMRAYLVGGAVRDVLLARPPEDMDVVVEGNGVEVARALAREAGARLHVHEPFLTAVVTFPDGFRLDVATARTEFYPHPAALPEVERSALRQDLYRRDFTINAMAIALNPEVLGQLVDFFGGQRDLEQRLIRVLHSLSFIEDPTRLVRGVRFATRLGFSLAPDTERLARVALEEGVLARLSGERLRDEVFLLLSEEHPVEGLLELDRLGVSLALFPELAWGPATGRFLRQVEAMLLWATVEKVFDGPKPLVYLAALALRGGERAGDVLASRLSLAGEAREVVARAREGVEKLLAQAANGHKPSRLVESLEHTPPVWWVLAMVLASQSQRQVLRQALTDWLRRPLPVRGGELVAQGVPEGPWVGRAVRATRAAVLDGEVAPEQALAYALELCGRFRQEGR</sequence>
<dbReference type="Pfam" id="PF12627">
    <property type="entry name" value="PolyA_pol_RNAbd"/>
    <property type="match status" value="1"/>
</dbReference>
<keyword evidence="4 12" id="KW-0808">Transferase</keyword>
<dbReference type="OrthoDB" id="9805698at2"/>
<dbReference type="Pfam" id="PF02272">
    <property type="entry name" value="DHHA1"/>
    <property type="match status" value="1"/>
</dbReference>
<dbReference type="InterPro" id="IPR001667">
    <property type="entry name" value="DDH_dom"/>
</dbReference>
<evidence type="ECO:0000256" key="6">
    <source>
        <dbReference type="ARBA" id="ARBA00022695"/>
    </source>
</evidence>
<dbReference type="SUPFAM" id="SSF81891">
    <property type="entry name" value="Poly A polymerase C-terminal region-like"/>
    <property type="match status" value="1"/>
</dbReference>
<dbReference type="SUPFAM" id="SSF64182">
    <property type="entry name" value="DHH phosphoesterases"/>
    <property type="match status" value="1"/>
</dbReference>
<dbReference type="Gene3D" id="3.10.310.30">
    <property type="match status" value="1"/>
</dbReference>
<dbReference type="PANTHER" id="PTHR47788">
    <property type="entry name" value="POLYA POLYMERASE"/>
    <property type="match status" value="1"/>
</dbReference>
<evidence type="ECO:0000256" key="12">
    <source>
        <dbReference type="RuleBase" id="RU003953"/>
    </source>
</evidence>
<dbReference type="SUPFAM" id="SSF54631">
    <property type="entry name" value="CBS-domain pair"/>
    <property type="match status" value="1"/>
</dbReference>
<evidence type="ECO:0000313" key="14">
    <source>
        <dbReference type="EMBL" id="KDA53082.1"/>
    </source>
</evidence>
<dbReference type="SMART" id="SM00116">
    <property type="entry name" value="CBS"/>
    <property type="match status" value="2"/>
</dbReference>
<dbReference type="GO" id="GO:0000166">
    <property type="term" value="F:nucleotide binding"/>
    <property type="evidence" value="ECO:0007669"/>
    <property type="project" value="UniProtKB-KW"/>
</dbReference>
<dbReference type="PROSITE" id="PS51371">
    <property type="entry name" value="CBS"/>
    <property type="match status" value="1"/>
</dbReference>
<accession>A0A062XKK6</accession>
<organism evidence="14 15">
    <name type="scientific">Thermoanaerobaculum aquaticum</name>
    <dbReference type="NCBI Taxonomy" id="1312852"/>
    <lineage>
        <taxon>Bacteria</taxon>
        <taxon>Pseudomonadati</taxon>
        <taxon>Acidobacteriota</taxon>
        <taxon>Thermoanaerobaculia</taxon>
        <taxon>Thermoanaerobaculales</taxon>
        <taxon>Thermoanaerobaculaceae</taxon>
        <taxon>Thermoanaerobaculum</taxon>
    </lineage>
</organism>
<evidence type="ECO:0000313" key="15">
    <source>
        <dbReference type="Proteomes" id="UP000027284"/>
    </source>
</evidence>
<evidence type="ECO:0000256" key="2">
    <source>
        <dbReference type="ARBA" id="ARBA00007265"/>
    </source>
</evidence>
<keyword evidence="10 12" id="KW-0694">RNA-binding</keyword>
<comment type="caution">
    <text evidence="14">The sequence shown here is derived from an EMBL/GenBank/DDBJ whole genome shotgun (WGS) entry which is preliminary data.</text>
</comment>
<keyword evidence="6" id="KW-0548">Nucleotidyltransferase</keyword>
<keyword evidence="3" id="KW-0820">tRNA-binding</keyword>
<keyword evidence="11" id="KW-0129">CBS domain</keyword>
<evidence type="ECO:0000256" key="4">
    <source>
        <dbReference type="ARBA" id="ARBA00022679"/>
    </source>
</evidence>
<protein>
    <recommendedName>
        <fullName evidence="13">CBS domain-containing protein</fullName>
    </recommendedName>
</protein>